<dbReference type="InterPro" id="IPR013154">
    <property type="entry name" value="ADH-like_N"/>
</dbReference>
<dbReference type="PANTHER" id="PTHR11695:SF294">
    <property type="entry name" value="RETICULON-4-INTERACTING PROTEIN 1, MITOCHONDRIAL"/>
    <property type="match status" value="1"/>
</dbReference>
<evidence type="ECO:0000313" key="3">
    <source>
        <dbReference type="Proteomes" id="UP001165586"/>
    </source>
</evidence>
<dbReference type="CDD" id="cd05289">
    <property type="entry name" value="MDR_like_2"/>
    <property type="match status" value="1"/>
</dbReference>
<gene>
    <name evidence="2" type="ORF">N1032_12105</name>
</gene>
<organism evidence="2 3">
    <name type="scientific">Herbiconiux daphne</name>
    <dbReference type="NCBI Taxonomy" id="2970914"/>
    <lineage>
        <taxon>Bacteria</taxon>
        <taxon>Bacillati</taxon>
        <taxon>Actinomycetota</taxon>
        <taxon>Actinomycetes</taxon>
        <taxon>Micrococcales</taxon>
        <taxon>Microbacteriaceae</taxon>
        <taxon>Herbiconiux</taxon>
    </lineage>
</organism>
<dbReference type="Pfam" id="PF08240">
    <property type="entry name" value="ADH_N"/>
    <property type="match status" value="1"/>
</dbReference>
<dbReference type="SUPFAM" id="SSF50129">
    <property type="entry name" value="GroES-like"/>
    <property type="match status" value="1"/>
</dbReference>
<dbReference type="InterPro" id="IPR011032">
    <property type="entry name" value="GroES-like_sf"/>
</dbReference>
<name>A0ABT2H3H9_9MICO</name>
<evidence type="ECO:0000259" key="1">
    <source>
        <dbReference type="SMART" id="SM00829"/>
    </source>
</evidence>
<protein>
    <submittedName>
        <fullName evidence="2">NADP-dependent oxidoreductase</fullName>
    </submittedName>
</protein>
<accession>A0ABT2H3H9</accession>
<dbReference type="Proteomes" id="UP001165586">
    <property type="component" value="Unassembled WGS sequence"/>
</dbReference>
<feature type="domain" description="Enoyl reductase (ER)" evidence="1">
    <location>
        <begin position="14"/>
        <end position="310"/>
    </location>
</feature>
<dbReference type="InterPro" id="IPR036291">
    <property type="entry name" value="NAD(P)-bd_dom_sf"/>
</dbReference>
<dbReference type="Gene3D" id="3.90.180.10">
    <property type="entry name" value="Medium-chain alcohol dehydrogenases, catalytic domain"/>
    <property type="match status" value="1"/>
</dbReference>
<dbReference type="PANTHER" id="PTHR11695">
    <property type="entry name" value="ALCOHOL DEHYDROGENASE RELATED"/>
    <property type="match status" value="1"/>
</dbReference>
<dbReference type="SUPFAM" id="SSF51735">
    <property type="entry name" value="NAD(P)-binding Rossmann-fold domains"/>
    <property type="match status" value="1"/>
</dbReference>
<dbReference type="RefSeq" id="WP_259539346.1">
    <property type="nucleotide sequence ID" value="NZ_JANLCJ010000004.1"/>
</dbReference>
<dbReference type="SMART" id="SM00829">
    <property type="entry name" value="PKS_ER"/>
    <property type="match status" value="1"/>
</dbReference>
<dbReference type="InterPro" id="IPR050700">
    <property type="entry name" value="YIM1/Zinc_Alcohol_DH_Fams"/>
</dbReference>
<comment type="caution">
    <text evidence="2">The sequence shown here is derived from an EMBL/GenBank/DDBJ whole genome shotgun (WGS) entry which is preliminary data.</text>
</comment>
<proteinExistence type="predicted"/>
<sequence length="315" mass="32626">MAETMMALRAHRRGGPETLAYEAAPRPHAAPGEVLVRVHAAAITFAELDWDETWLSANGDDRTPIIPAHEVSGVVAGLGDGVDAFAVGNEVYGRIDFNHDGAAADYVSVPVDDLARRPTSLTHIESATLPLAALTVWQALVDHAAVRPGEHVVVLGGAGGVGAFAVQLAHHLGARVTATAGASALDVVSGLGADVVLDYRAVTGATVRVQADVVIDAVGGPATAEALDMVRPGGRFVTLSQPVDPDLLEGRDVAGIFFIVAANSAELDEIARLADAGDLHVTVAQVFPLARGREAFEDGPSLHRPGKTVLQVIPD</sequence>
<reference evidence="2" key="1">
    <citation type="submission" date="2022-08" db="EMBL/GenBank/DDBJ databases">
        <authorList>
            <person name="Deng Y."/>
            <person name="Han X.-F."/>
            <person name="Zhang Y.-Q."/>
        </authorList>
    </citation>
    <scope>NUCLEOTIDE SEQUENCE</scope>
    <source>
        <strain evidence="2">CPCC 203386</strain>
    </source>
</reference>
<keyword evidence="3" id="KW-1185">Reference proteome</keyword>
<evidence type="ECO:0000313" key="2">
    <source>
        <dbReference type="EMBL" id="MCS5734482.1"/>
    </source>
</evidence>
<dbReference type="EMBL" id="JANLCJ010000004">
    <property type="protein sequence ID" value="MCS5734482.1"/>
    <property type="molecule type" value="Genomic_DNA"/>
</dbReference>
<dbReference type="Pfam" id="PF13602">
    <property type="entry name" value="ADH_zinc_N_2"/>
    <property type="match status" value="1"/>
</dbReference>
<dbReference type="InterPro" id="IPR020843">
    <property type="entry name" value="ER"/>
</dbReference>
<dbReference type="Gene3D" id="3.40.50.720">
    <property type="entry name" value="NAD(P)-binding Rossmann-like Domain"/>
    <property type="match status" value="1"/>
</dbReference>